<evidence type="ECO:0000256" key="2">
    <source>
        <dbReference type="ARBA" id="ARBA00022692"/>
    </source>
</evidence>
<reference evidence="8 9" key="1">
    <citation type="submission" date="2018-11" db="EMBL/GenBank/DDBJ databases">
        <authorList>
            <consortium name="Pathogen Informatics"/>
        </authorList>
    </citation>
    <scope>NUCLEOTIDE SEQUENCE [LARGE SCALE GENOMIC DNA]</scope>
</reference>
<feature type="transmembrane region" description="Helical" evidence="6">
    <location>
        <begin position="175"/>
        <end position="200"/>
    </location>
</feature>
<dbReference type="InterPro" id="IPR050174">
    <property type="entry name" value="Protocadherin/Cadherin-CA"/>
</dbReference>
<evidence type="ECO:0000256" key="3">
    <source>
        <dbReference type="ARBA" id="ARBA00022989"/>
    </source>
</evidence>
<accession>A0A3P7F089</accession>
<dbReference type="CDD" id="cd11304">
    <property type="entry name" value="Cadherin_repeat"/>
    <property type="match status" value="1"/>
</dbReference>
<evidence type="ECO:0000256" key="1">
    <source>
        <dbReference type="ARBA" id="ARBA00004167"/>
    </source>
</evidence>
<dbReference type="Gene3D" id="2.60.40.60">
    <property type="entry name" value="Cadherins"/>
    <property type="match status" value="1"/>
</dbReference>
<dbReference type="GO" id="GO:0005886">
    <property type="term" value="C:plasma membrane"/>
    <property type="evidence" value="ECO:0007669"/>
    <property type="project" value="TreeGrafter"/>
</dbReference>
<keyword evidence="6" id="KW-0472">Membrane</keyword>
<dbReference type="InterPro" id="IPR002126">
    <property type="entry name" value="Cadherin-like_dom"/>
</dbReference>
<evidence type="ECO:0000256" key="5">
    <source>
        <dbReference type="PROSITE-ProRule" id="PRU00043"/>
    </source>
</evidence>
<dbReference type="OrthoDB" id="6252479at2759"/>
<keyword evidence="3 6" id="KW-1133">Transmembrane helix</keyword>
<dbReference type="PANTHER" id="PTHR24028">
    <property type="entry name" value="CADHERIN-87A"/>
    <property type="match status" value="1"/>
</dbReference>
<keyword evidence="9" id="KW-1185">Reference proteome</keyword>
<dbReference type="GO" id="GO:0007156">
    <property type="term" value="P:homophilic cell adhesion via plasma membrane adhesion molecules"/>
    <property type="evidence" value="ECO:0007669"/>
    <property type="project" value="InterPro"/>
</dbReference>
<comment type="subcellular location">
    <subcellularLocation>
        <location evidence="1">Membrane</location>
        <topology evidence="1">Single-pass membrane protein</topology>
    </subcellularLocation>
</comment>
<dbReference type="EMBL" id="UYWX01007756">
    <property type="protein sequence ID" value="VDM27103.1"/>
    <property type="molecule type" value="Genomic_DNA"/>
</dbReference>
<sequence length="297" mass="32619">MNATDDDEGDFGKVTYSIISGNEEGHFELDEQTGYLYISRPFTTTPISASSVGQDTNSTTALGASTTNLLFENRLRMLSFKTFRLYIRASDQGKPARTTTAVLDVRLSGLIVPTHNPKLPTSLSRPIIPSLHTSATYREQKVVQSKSNQQNHLQGSKLHQYQQQDHESLISTESLIIITVMVAAVAVLLFIVVLLATACLRKRMLTEQSRRHCPTTMKSKLKGTDFELQFTGEEGERGAGGEGDNSAVAKKIYGVSSQPPTFIDSTSTYVTVTRNTLKRDNSCHRGNVAVSNGMLII</sequence>
<dbReference type="SUPFAM" id="SSF49313">
    <property type="entry name" value="Cadherin-like"/>
    <property type="match status" value="1"/>
</dbReference>
<evidence type="ECO:0000313" key="8">
    <source>
        <dbReference type="EMBL" id="VDM27103.1"/>
    </source>
</evidence>
<name>A0A3P7F089_HYDTA</name>
<dbReference type="Proteomes" id="UP000274429">
    <property type="component" value="Unassembled WGS sequence"/>
</dbReference>
<evidence type="ECO:0000313" key="9">
    <source>
        <dbReference type="Proteomes" id="UP000274429"/>
    </source>
</evidence>
<evidence type="ECO:0000256" key="6">
    <source>
        <dbReference type="SAM" id="Phobius"/>
    </source>
</evidence>
<dbReference type="AlphaFoldDB" id="A0A3P7F089"/>
<proteinExistence type="predicted"/>
<dbReference type="InterPro" id="IPR015919">
    <property type="entry name" value="Cadherin-like_sf"/>
</dbReference>
<dbReference type="PROSITE" id="PS50268">
    <property type="entry name" value="CADHERIN_2"/>
    <property type="match status" value="1"/>
</dbReference>
<evidence type="ECO:0000256" key="4">
    <source>
        <dbReference type="ARBA" id="ARBA00023180"/>
    </source>
</evidence>
<gene>
    <name evidence="8" type="ORF">TTAC_LOCUS5501</name>
</gene>
<organism evidence="8 9">
    <name type="scientific">Hydatigena taeniaeformis</name>
    <name type="common">Feline tapeworm</name>
    <name type="synonym">Taenia taeniaeformis</name>
    <dbReference type="NCBI Taxonomy" id="6205"/>
    <lineage>
        <taxon>Eukaryota</taxon>
        <taxon>Metazoa</taxon>
        <taxon>Spiralia</taxon>
        <taxon>Lophotrochozoa</taxon>
        <taxon>Platyhelminthes</taxon>
        <taxon>Cestoda</taxon>
        <taxon>Eucestoda</taxon>
        <taxon>Cyclophyllidea</taxon>
        <taxon>Taeniidae</taxon>
        <taxon>Hydatigera</taxon>
    </lineage>
</organism>
<keyword evidence="5" id="KW-0106">Calcium</keyword>
<evidence type="ECO:0000259" key="7">
    <source>
        <dbReference type="PROSITE" id="PS50268"/>
    </source>
</evidence>
<keyword evidence="2 6" id="KW-0812">Transmembrane</keyword>
<dbReference type="PANTHER" id="PTHR24028:SF146">
    <property type="entry name" value="CADHERIN 96CB, ISOFORM D-RELATED"/>
    <property type="match status" value="1"/>
</dbReference>
<protein>
    <recommendedName>
        <fullName evidence="7">Cadherin domain-containing protein</fullName>
    </recommendedName>
</protein>
<dbReference type="GO" id="GO:0005509">
    <property type="term" value="F:calcium ion binding"/>
    <property type="evidence" value="ECO:0007669"/>
    <property type="project" value="UniProtKB-UniRule"/>
</dbReference>
<keyword evidence="4" id="KW-0325">Glycoprotein</keyword>
<feature type="domain" description="Cadherin" evidence="7">
    <location>
        <begin position="1"/>
        <end position="119"/>
    </location>
</feature>